<dbReference type="AlphaFoldDB" id="A0A813GTQ2"/>
<name>A0A813GTQ2_POLGL</name>
<accession>A0A813GTQ2</accession>
<dbReference type="Proteomes" id="UP000654075">
    <property type="component" value="Unassembled WGS sequence"/>
</dbReference>
<dbReference type="OrthoDB" id="1662883at2759"/>
<protein>
    <submittedName>
        <fullName evidence="1">Uncharacterized protein</fullName>
    </submittedName>
</protein>
<evidence type="ECO:0000313" key="2">
    <source>
        <dbReference type="Proteomes" id="UP000654075"/>
    </source>
</evidence>
<sequence>MAAIPAGSVLAARYNVGVRHLFHERVVTKPVAGRRFHLFVLTPDGQHYDEDYEDLQDIAEVLVLNQLGDVPLGMAEADFYRFRAVPTAGALALLQAQAEAAVANDPLLAAGAMVQAGGGLPGGGAAHPAAVPAVALPIGGAPMAAGGAVPAGPAGVPAGAGALQPFVGHPALLAQWRAAASEAGLEVGEVVAPGLVPAGKGSKRIAMVNGCETFIELVSDDGLKAWIEKRLPLDVRIQRIKTRHGARCREWREGCEELREETFTDYPLTGPRTSSWCMKYLNRQPGGAADRHALWRQGSKVSPSDWGVAEHETLLEAVKLAMSYDQLELANLACFEILFRRLQTIEYCYQDRSRELSNSQHQRFGPKLTLEEQSAFMGVTRNEMVMIDPQLLAHIKSHVKEDAELSKNLRLAREERAAALKHKGKADKDLKE</sequence>
<reference evidence="1" key="1">
    <citation type="submission" date="2021-02" db="EMBL/GenBank/DDBJ databases">
        <authorList>
            <person name="Dougan E. K."/>
            <person name="Rhodes N."/>
            <person name="Thang M."/>
            <person name="Chan C."/>
        </authorList>
    </citation>
    <scope>NUCLEOTIDE SEQUENCE</scope>
</reference>
<proteinExistence type="predicted"/>
<organism evidence="1 2">
    <name type="scientific">Polarella glacialis</name>
    <name type="common">Dinoflagellate</name>
    <dbReference type="NCBI Taxonomy" id="89957"/>
    <lineage>
        <taxon>Eukaryota</taxon>
        <taxon>Sar</taxon>
        <taxon>Alveolata</taxon>
        <taxon>Dinophyceae</taxon>
        <taxon>Suessiales</taxon>
        <taxon>Suessiaceae</taxon>
        <taxon>Polarella</taxon>
    </lineage>
</organism>
<dbReference type="OMA" id="HERYIIA"/>
<evidence type="ECO:0000313" key="1">
    <source>
        <dbReference type="EMBL" id="CAE8629034.1"/>
    </source>
</evidence>
<keyword evidence="2" id="KW-1185">Reference proteome</keyword>
<gene>
    <name evidence="1" type="ORF">PGLA1383_LOCUS45609</name>
</gene>
<dbReference type="EMBL" id="CAJNNV010029577">
    <property type="protein sequence ID" value="CAE8629034.1"/>
    <property type="molecule type" value="Genomic_DNA"/>
</dbReference>
<comment type="caution">
    <text evidence="1">The sequence shown here is derived from an EMBL/GenBank/DDBJ whole genome shotgun (WGS) entry which is preliminary data.</text>
</comment>